<feature type="domain" description="Response regulatory" evidence="3">
    <location>
        <begin position="8"/>
        <end position="125"/>
    </location>
</feature>
<dbReference type="EMBL" id="JAEPWM010000018">
    <property type="protein sequence ID" value="MBK6009358.1"/>
    <property type="molecule type" value="Genomic_DNA"/>
</dbReference>
<dbReference type="Proteomes" id="UP000630528">
    <property type="component" value="Unassembled WGS sequence"/>
</dbReference>
<evidence type="ECO:0000313" key="4">
    <source>
        <dbReference type="EMBL" id="MBK6009358.1"/>
    </source>
</evidence>
<protein>
    <submittedName>
        <fullName evidence="4">Response regulator</fullName>
    </submittedName>
</protein>
<proteinExistence type="predicted"/>
<dbReference type="Gene3D" id="3.40.50.2300">
    <property type="match status" value="1"/>
</dbReference>
<dbReference type="PROSITE" id="PS50110">
    <property type="entry name" value="RESPONSE_REGULATORY"/>
    <property type="match status" value="1"/>
</dbReference>
<evidence type="ECO:0000259" key="3">
    <source>
        <dbReference type="PROSITE" id="PS50110"/>
    </source>
</evidence>
<dbReference type="InterPro" id="IPR001789">
    <property type="entry name" value="Sig_transdc_resp-reg_receiver"/>
</dbReference>
<reference evidence="4" key="2">
    <citation type="submission" date="2021-01" db="EMBL/GenBank/DDBJ databases">
        <authorList>
            <person name="Kang M."/>
        </authorList>
    </citation>
    <scope>NUCLEOTIDE SEQUENCE</scope>
    <source>
        <strain evidence="4">KACC 17527</strain>
    </source>
</reference>
<dbReference type="InterPro" id="IPR050595">
    <property type="entry name" value="Bact_response_regulator"/>
</dbReference>
<sequence length="128" mass="13992">MSDTSQPVALLVEDDESIAFLLRFLLERLGCRVLAARDGVEAMQAIESGEVAKLVLLDMMLPVHDGLTLLARLRSLPQWDGVPVVMLTAKGEQGFVDKAFAAGATAFVQKPFNPTELMERLKPLLRTA</sequence>
<dbReference type="InterPro" id="IPR011006">
    <property type="entry name" value="CheY-like_superfamily"/>
</dbReference>
<dbReference type="GO" id="GO:0000160">
    <property type="term" value="P:phosphorelay signal transduction system"/>
    <property type="evidence" value="ECO:0007669"/>
    <property type="project" value="InterPro"/>
</dbReference>
<dbReference type="AlphaFoldDB" id="A0A934TXK8"/>
<evidence type="ECO:0000256" key="2">
    <source>
        <dbReference type="PROSITE-ProRule" id="PRU00169"/>
    </source>
</evidence>
<keyword evidence="5" id="KW-1185">Reference proteome</keyword>
<reference evidence="4" key="1">
    <citation type="journal article" date="2012" name="J. Microbiol. Biotechnol.">
        <title>Ramlibacter ginsenosidimutans sp. nov., with ginsenoside-converting activity.</title>
        <authorList>
            <person name="Wang L."/>
            <person name="An D.S."/>
            <person name="Kim S.G."/>
            <person name="Jin F.X."/>
            <person name="Kim S.C."/>
            <person name="Lee S.T."/>
            <person name="Im W.T."/>
        </authorList>
    </citation>
    <scope>NUCLEOTIDE SEQUENCE</scope>
    <source>
        <strain evidence="4">KACC 17527</strain>
    </source>
</reference>
<dbReference type="SMART" id="SM00448">
    <property type="entry name" value="REC"/>
    <property type="match status" value="1"/>
</dbReference>
<name>A0A934TXK8_9BURK</name>
<evidence type="ECO:0000256" key="1">
    <source>
        <dbReference type="ARBA" id="ARBA00022553"/>
    </source>
</evidence>
<organism evidence="4 5">
    <name type="scientific">Ramlibacter ginsenosidimutans</name>
    <dbReference type="NCBI Taxonomy" id="502333"/>
    <lineage>
        <taxon>Bacteria</taxon>
        <taxon>Pseudomonadati</taxon>
        <taxon>Pseudomonadota</taxon>
        <taxon>Betaproteobacteria</taxon>
        <taxon>Burkholderiales</taxon>
        <taxon>Comamonadaceae</taxon>
        <taxon>Ramlibacter</taxon>
    </lineage>
</organism>
<dbReference type="PANTHER" id="PTHR44591">
    <property type="entry name" value="STRESS RESPONSE REGULATOR PROTEIN 1"/>
    <property type="match status" value="1"/>
</dbReference>
<dbReference type="PANTHER" id="PTHR44591:SF3">
    <property type="entry name" value="RESPONSE REGULATORY DOMAIN-CONTAINING PROTEIN"/>
    <property type="match status" value="1"/>
</dbReference>
<dbReference type="RefSeq" id="WP_201177901.1">
    <property type="nucleotide sequence ID" value="NZ_JAEPWM010000018.1"/>
</dbReference>
<feature type="modified residue" description="4-aspartylphosphate" evidence="2">
    <location>
        <position position="58"/>
    </location>
</feature>
<keyword evidence="1 2" id="KW-0597">Phosphoprotein</keyword>
<gene>
    <name evidence="4" type="ORF">JJB11_24940</name>
</gene>
<accession>A0A934TXK8</accession>
<comment type="caution">
    <text evidence="4">The sequence shown here is derived from an EMBL/GenBank/DDBJ whole genome shotgun (WGS) entry which is preliminary data.</text>
</comment>
<dbReference type="SUPFAM" id="SSF52172">
    <property type="entry name" value="CheY-like"/>
    <property type="match status" value="1"/>
</dbReference>
<dbReference type="Pfam" id="PF00072">
    <property type="entry name" value="Response_reg"/>
    <property type="match status" value="1"/>
</dbReference>
<evidence type="ECO:0000313" key="5">
    <source>
        <dbReference type="Proteomes" id="UP000630528"/>
    </source>
</evidence>